<keyword evidence="2" id="KW-0472">Membrane</keyword>
<evidence type="ECO:0000313" key="4">
    <source>
        <dbReference type="Proteomes" id="UP000070121"/>
    </source>
</evidence>
<dbReference type="Proteomes" id="UP000070121">
    <property type="component" value="Unassembled WGS sequence"/>
</dbReference>
<dbReference type="AlphaFoldDB" id="A0A135V6L0"/>
<sequence>MVLTSLSIPPNVKVEIHDLEEPWAYSQPFDYIHTRAMNSSITDWKVYIKKYFDAPGIPIDAPLPPVRIALVFQVSAHIWVMYIPKKPIKHFLAIHDVGISDAKRKAMDHGIKGTPQTSLPAALVMILLCFIFFMLLAFGASLLVHYLEGQYNPPAPPQYYYGDNRIRLPELLESADQTEPLPRYEREEPTERPLFDFEGSTPPPAYGTVFHIPAPCDDEDNHPAKSSPDGPDRVDASHMV</sequence>
<feature type="compositionally biased region" description="Basic and acidic residues" evidence="1">
    <location>
        <begin position="182"/>
        <end position="195"/>
    </location>
</feature>
<name>A0A135V6L0_9PEZI</name>
<gene>
    <name evidence="3" type="ORF">CSAL01_01780</name>
</gene>
<keyword evidence="2" id="KW-1133">Transmembrane helix</keyword>
<feature type="region of interest" description="Disordered" evidence="1">
    <location>
        <begin position="176"/>
        <end position="240"/>
    </location>
</feature>
<keyword evidence="2" id="KW-0812">Transmembrane</keyword>
<comment type="caution">
    <text evidence="3">The sequence shown here is derived from an EMBL/GenBank/DDBJ whole genome shotgun (WGS) entry which is preliminary data.</text>
</comment>
<evidence type="ECO:0000256" key="1">
    <source>
        <dbReference type="SAM" id="MobiDB-lite"/>
    </source>
</evidence>
<organism evidence="3 4">
    <name type="scientific">Colletotrichum salicis</name>
    <dbReference type="NCBI Taxonomy" id="1209931"/>
    <lineage>
        <taxon>Eukaryota</taxon>
        <taxon>Fungi</taxon>
        <taxon>Dikarya</taxon>
        <taxon>Ascomycota</taxon>
        <taxon>Pezizomycotina</taxon>
        <taxon>Sordariomycetes</taxon>
        <taxon>Hypocreomycetidae</taxon>
        <taxon>Glomerellales</taxon>
        <taxon>Glomerellaceae</taxon>
        <taxon>Colletotrichum</taxon>
        <taxon>Colletotrichum acutatum species complex</taxon>
    </lineage>
</organism>
<dbReference type="OrthoDB" id="4835065at2759"/>
<feature type="compositionally biased region" description="Basic and acidic residues" evidence="1">
    <location>
        <begin position="230"/>
        <end position="240"/>
    </location>
</feature>
<evidence type="ECO:0000256" key="2">
    <source>
        <dbReference type="SAM" id="Phobius"/>
    </source>
</evidence>
<evidence type="ECO:0000313" key="3">
    <source>
        <dbReference type="EMBL" id="KXH68316.1"/>
    </source>
</evidence>
<proteinExistence type="predicted"/>
<dbReference type="EMBL" id="JFFI01000329">
    <property type="protein sequence ID" value="KXH68316.1"/>
    <property type="molecule type" value="Genomic_DNA"/>
</dbReference>
<feature type="transmembrane region" description="Helical" evidence="2">
    <location>
        <begin position="121"/>
        <end position="147"/>
    </location>
</feature>
<reference evidence="3 4" key="1">
    <citation type="submission" date="2014-02" db="EMBL/GenBank/DDBJ databases">
        <title>The genome sequence of Colletotrichum salicis CBS 607.94.</title>
        <authorList>
            <person name="Baroncelli R."/>
            <person name="Thon M.R."/>
        </authorList>
    </citation>
    <scope>NUCLEOTIDE SEQUENCE [LARGE SCALE GENOMIC DNA]</scope>
    <source>
        <strain evidence="3 4">CBS 607.94</strain>
    </source>
</reference>
<accession>A0A135V6L0</accession>
<protein>
    <submittedName>
        <fullName evidence="3">Uncharacterized protein</fullName>
    </submittedName>
</protein>
<keyword evidence="4" id="KW-1185">Reference proteome</keyword>